<accession>A0A3Q0SQT4</accession>
<keyword evidence="7" id="KW-1185">Reference proteome</keyword>
<dbReference type="Proteomes" id="UP000261340">
    <property type="component" value="Unplaced"/>
</dbReference>
<reference evidence="6" key="2">
    <citation type="submission" date="2025-09" db="UniProtKB">
        <authorList>
            <consortium name="Ensembl"/>
        </authorList>
    </citation>
    <scope>IDENTIFICATION</scope>
</reference>
<feature type="domain" description="RING-type" evidence="5">
    <location>
        <begin position="13"/>
        <end position="53"/>
    </location>
</feature>
<dbReference type="SUPFAM" id="SSF57850">
    <property type="entry name" value="RING/U-box"/>
    <property type="match status" value="1"/>
</dbReference>
<reference evidence="6" key="1">
    <citation type="submission" date="2025-08" db="UniProtKB">
        <authorList>
            <consortium name="Ensembl"/>
        </authorList>
    </citation>
    <scope>IDENTIFICATION</scope>
</reference>
<protein>
    <recommendedName>
        <fullName evidence="5">RING-type domain-containing protein</fullName>
    </recommendedName>
</protein>
<evidence type="ECO:0000256" key="2">
    <source>
        <dbReference type="ARBA" id="ARBA00022771"/>
    </source>
</evidence>
<dbReference type="SMART" id="SM00184">
    <property type="entry name" value="RING"/>
    <property type="match status" value="1"/>
</dbReference>
<dbReference type="PANTHER" id="PTHR23327">
    <property type="entry name" value="RING FINGER PROTEIN 127"/>
    <property type="match status" value="1"/>
</dbReference>
<evidence type="ECO:0000259" key="5">
    <source>
        <dbReference type="PROSITE" id="PS50089"/>
    </source>
</evidence>
<keyword evidence="1" id="KW-0479">Metal-binding</keyword>
<dbReference type="InterPro" id="IPR017907">
    <property type="entry name" value="Znf_RING_CS"/>
</dbReference>
<dbReference type="Gene3D" id="3.30.40.10">
    <property type="entry name" value="Zinc/RING finger domain, C3HC4 (zinc finger)"/>
    <property type="match status" value="1"/>
</dbReference>
<dbReference type="GO" id="GO:0008270">
    <property type="term" value="F:zinc ion binding"/>
    <property type="evidence" value="ECO:0007669"/>
    <property type="project" value="UniProtKB-KW"/>
</dbReference>
<dbReference type="PANTHER" id="PTHR23327:SF51">
    <property type="entry name" value="TRANSCRIPTIONAL REGULATOR OF YEAST FORM ADHERENCE 3"/>
    <property type="match status" value="1"/>
</dbReference>
<evidence type="ECO:0000256" key="4">
    <source>
        <dbReference type="PROSITE-ProRule" id="PRU00175"/>
    </source>
</evidence>
<evidence type="ECO:0000256" key="1">
    <source>
        <dbReference type="ARBA" id="ARBA00022723"/>
    </source>
</evidence>
<evidence type="ECO:0000313" key="7">
    <source>
        <dbReference type="Proteomes" id="UP000261340"/>
    </source>
</evidence>
<sequence length="75" mass="8597">SKSNLRSEDQFLCSICVDVFTDPVSTPCGHNFCKKCITQHWDINVVSQCPLCTKFFVFSENPEKITYFNTVTILK</sequence>
<dbReference type="GeneTree" id="ENSGT01030000235259"/>
<dbReference type="InterPro" id="IPR001841">
    <property type="entry name" value="Znf_RING"/>
</dbReference>
<dbReference type="STRING" id="61819.ENSACIP00000025137"/>
<dbReference type="PROSITE" id="PS50089">
    <property type="entry name" value="ZF_RING_2"/>
    <property type="match status" value="1"/>
</dbReference>
<keyword evidence="3" id="KW-0862">Zinc</keyword>
<dbReference type="InterPro" id="IPR013083">
    <property type="entry name" value="Znf_RING/FYVE/PHD"/>
</dbReference>
<dbReference type="AlphaFoldDB" id="A0A3Q0SQT4"/>
<name>A0A3Q0SQT4_AMPCI</name>
<dbReference type="PROSITE" id="PS00518">
    <property type="entry name" value="ZF_RING_1"/>
    <property type="match status" value="1"/>
</dbReference>
<dbReference type="Pfam" id="PF13445">
    <property type="entry name" value="zf-RING_UBOX"/>
    <property type="match status" value="1"/>
</dbReference>
<dbReference type="InterPro" id="IPR027370">
    <property type="entry name" value="Znf-RING_euk"/>
</dbReference>
<keyword evidence="2 4" id="KW-0863">Zinc-finger</keyword>
<organism evidence="6 7">
    <name type="scientific">Amphilophus citrinellus</name>
    <name type="common">Midas cichlid</name>
    <name type="synonym">Cichlasoma citrinellum</name>
    <dbReference type="NCBI Taxonomy" id="61819"/>
    <lineage>
        <taxon>Eukaryota</taxon>
        <taxon>Metazoa</taxon>
        <taxon>Chordata</taxon>
        <taxon>Craniata</taxon>
        <taxon>Vertebrata</taxon>
        <taxon>Euteleostomi</taxon>
        <taxon>Actinopterygii</taxon>
        <taxon>Neopterygii</taxon>
        <taxon>Teleostei</taxon>
        <taxon>Neoteleostei</taxon>
        <taxon>Acanthomorphata</taxon>
        <taxon>Ovalentaria</taxon>
        <taxon>Cichlomorphae</taxon>
        <taxon>Cichliformes</taxon>
        <taxon>Cichlidae</taxon>
        <taxon>New World cichlids</taxon>
        <taxon>Cichlasomatinae</taxon>
        <taxon>Heroini</taxon>
        <taxon>Amphilophus</taxon>
    </lineage>
</organism>
<dbReference type="OMA" id="CKEMRIE"/>
<evidence type="ECO:0000256" key="3">
    <source>
        <dbReference type="ARBA" id="ARBA00022833"/>
    </source>
</evidence>
<dbReference type="Ensembl" id="ENSACIT00000025795.1">
    <property type="protein sequence ID" value="ENSACIP00000025137.1"/>
    <property type="gene ID" value="ENSACIG00000019473.1"/>
</dbReference>
<proteinExistence type="predicted"/>
<evidence type="ECO:0000313" key="6">
    <source>
        <dbReference type="Ensembl" id="ENSACIP00000025137.1"/>
    </source>
</evidence>